<reference evidence="3 4" key="1">
    <citation type="submission" date="2015-08" db="EMBL/GenBank/DDBJ databases">
        <title>Next Generation Sequencing and Analysis of the Genome of Puccinia sorghi L Schw, the Causal Agent of Maize Common Rust.</title>
        <authorList>
            <person name="Rochi L."/>
            <person name="Burguener G."/>
            <person name="Darino M."/>
            <person name="Turjanski A."/>
            <person name="Kreff E."/>
            <person name="Dieguez M.J."/>
            <person name="Sacco F."/>
        </authorList>
    </citation>
    <scope>NUCLEOTIDE SEQUENCE [LARGE SCALE GENOMIC DNA]</scope>
    <source>
        <strain evidence="3 4">RO10H11247</strain>
    </source>
</reference>
<dbReference type="GO" id="GO:0005816">
    <property type="term" value="C:spindle pole body"/>
    <property type="evidence" value="ECO:0007669"/>
    <property type="project" value="TreeGrafter"/>
</dbReference>
<feature type="compositionally biased region" description="Polar residues" evidence="2">
    <location>
        <begin position="452"/>
        <end position="463"/>
    </location>
</feature>
<name>A0A0L6U974_9BASI</name>
<evidence type="ECO:0000313" key="3">
    <source>
        <dbReference type="EMBL" id="KNZ45099.1"/>
    </source>
</evidence>
<protein>
    <recommendedName>
        <fullName evidence="5">GAR domain-containing protein</fullName>
    </recommendedName>
</protein>
<comment type="caution">
    <text evidence="3">The sequence shown here is derived from an EMBL/GenBank/DDBJ whole genome shotgun (WGS) entry which is preliminary data.</text>
</comment>
<feature type="region of interest" description="Disordered" evidence="2">
    <location>
        <begin position="684"/>
        <end position="964"/>
    </location>
</feature>
<feature type="compositionally biased region" description="Polar residues" evidence="2">
    <location>
        <begin position="580"/>
        <end position="592"/>
    </location>
</feature>
<dbReference type="InterPro" id="IPR013889">
    <property type="entry name" value="Karyogamy_KAR9"/>
</dbReference>
<dbReference type="GO" id="GO:0043332">
    <property type="term" value="C:mating projection tip"/>
    <property type="evidence" value="ECO:0007669"/>
    <property type="project" value="TreeGrafter"/>
</dbReference>
<proteinExistence type="predicted"/>
<feature type="compositionally biased region" description="Polar residues" evidence="2">
    <location>
        <begin position="806"/>
        <end position="828"/>
    </location>
</feature>
<evidence type="ECO:0000313" key="4">
    <source>
        <dbReference type="Proteomes" id="UP000037035"/>
    </source>
</evidence>
<dbReference type="STRING" id="27349.A0A0L6U974"/>
<feature type="compositionally biased region" description="Low complexity" evidence="2">
    <location>
        <begin position="230"/>
        <end position="257"/>
    </location>
</feature>
<dbReference type="GO" id="GO:0030473">
    <property type="term" value="P:nuclear migration along microtubule"/>
    <property type="evidence" value="ECO:0007669"/>
    <property type="project" value="TreeGrafter"/>
</dbReference>
<dbReference type="Pfam" id="PF08580">
    <property type="entry name" value="KAR9"/>
    <property type="match status" value="2"/>
</dbReference>
<feature type="compositionally biased region" description="Basic and acidic residues" evidence="2">
    <location>
        <begin position="774"/>
        <end position="789"/>
    </location>
</feature>
<keyword evidence="1" id="KW-0175">Coiled coil</keyword>
<dbReference type="OrthoDB" id="5559380at2759"/>
<feature type="region of interest" description="Disordered" evidence="2">
    <location>
        <begin position="575"/>
        <end position="615"/>
    </location>
</feature>
<evidence type="ECO:0008006" key="5">
    <source>
        <dbReference type="Google" id="ProtNLM"/>
    </source>
</evidence>
<accession>A0A0L6U974</accession>
<feature type="compositionally biased region" description="Polar residues" evidence="2">
    <location>
        <begin position="730"/>
        <end position="773"/>
    </location>
</feature>
<feature type="compositionally biased region" description="Low complexity" evidence="2">
    <location>
        <begin position="704"/>
        <end position="727"/>
    </location>
</feature>
<dbReference type="AlphaFoldDB" id="A0A0L6U974"/>
<feature type="compositionally biased region" description="Low complexity" evidence="2">
    <location>
        <begin position="594"/>
        <end position="611"/>
    </location>
</feature>
<feature type="compositionally biased region" description="Low complexity" evidence="2">
    <location>
        <begin position="72"/>
        <end position="87"/>
    </location>
</feature>
<feature type="region of interest" description="Disordered" evidence="2">
    <location>
        <begin position="52"/>
        <end position="87"/>
    </location>
</feature>
<dbReference type="GO" id="GO:0005938">
    <property type="term" value="C:cell cortex"/>
    <property type="evidence" value="ECO:0007669"/>
    <property type="project" value="TreeGrafter"/>
</dbReference>
<feature type="compositionally biased region" description="Low complexity" evidence="2">
    <location>
        <begin position="790"/>
        <end position="805"/>
    </location>
</feature>
<dbReference type="VEuPathDB" id="FungiDB:VP01_84g14"/>
<organism evidence="3 4">
    <name type="scientific">Puccinia sorghi</name>
    <dbReference type="NCBI Taxonomy" id="27349"/>
    <lineage>
        <taxon>Eukaryota</taxon>
        <taxon>Fungi</taxon>
        <taxon>Dikarya</taxon>
        <taxon>Basidiomycota</taxon>
        <taxon>Pucciniomycotina</taxon>
        <taxon>Pucciniomycetes</taxon>
        <taxon>Pucciniales</taxon>
        <taxon>Pucciniaceae</taxon>
        <taxon>Puccinia</taxon>
    </lineage>
</organism>
<dbReference type="PANTHER" id="PTHR37271:SF1">
    <property type="entry name" value="KARYOGAMY PROTEIN KAR9"/>
    <property type="match status" value="1"/>
</dbReference>
<feature type="region of interest" description="Disordered" evidence="2">
    <location>
        <begin position="296"/>
        <end position="332"/>
    </location>
</feature>
<keyword evidence="4" id="KW-1185">Reference proteome</keyword>
<sequence>MALNQPNSIKTNSIASSFQTNSSSPRDLLALKLSKVKATAALFESRSSQALLSSDGIRPPSADPVKLPSYNPLTITTTPPSSSQSYPSLKLLSSGHVNQIKNQFLSNHSLVDLQRRHSQPNKVLDHYHPEKKKKKMSHDDANLFYTPLFSQLDRNNNNSHLNRLSQSIRSNNNNNNTSSSQSSSSLIHKLSNLSLQQPQLTSTDQQINSSDSNSTSTTTSQHHEPTHPITSSDTNSDHNNNNNLFSEQEPTQSQPSQDTLNDITTLALSARITEIAMSIQEVALALFQVQELRHSSASSSSSNHHHHQANSNRQSAASQTSPSILAADRPSGSDLTQVDKALMRLEKKVETTTLEMVELETLISSYRNQHGSSASAQSRLVNDKFDNILQEWEQIQHDTEILKDELKEDKWLVVFRAVSGQAEEMMESLEKVLTVSQEFIRETHRRTRTRHNSPSELNQSSKSHVVVRKNRDSHASSISSNHDRQESEELMKYYNSLIKNFDAKNKHYVPSCERVLGILSKGIKSRSTKNGEVLRRYADMNLRFTNIQETINKVGLDLLAVETILQQQTGLVAPSDSIPADSSIQSSEQSFLQPPIDSSKIPTTPTSTSSSKTRKALTSMSNYLISTSPQFLSKHSSSGISNSISPFRKFASKFTSATPSVSSQPSSVCSVSTPSFSILAVNTNQNNNTHNRMSQQRNLRPIRSTLSFRPSPSSSSSVSQMMMSSKPGKMTTTPSHSSVLEDNNNSNVRTPSTLLDSQRTRPVSQQIHHQHTLSNEKPRWNISLKRIEDSPVSGSGKLSSSRRVGNQNLTRSQSRAAVRNSSQHRLSQTGGGGMNGFSERPASAAGRSEASCGTTLSMSAYRSRPPSRHSRIPAPLWDPNMESQRRQSKGSLDLADLVRPHSRTGANHNSSHAAGQQQQRGRPATALSTHSMGLLSPTESDVAKMPGRPPTTLGVSRRTEQVLSQSSLQMMMMSSSTSSTSRMANHHHNLSYPLGEEEEEESDEVNPADPLDMLIHAKCDAQLTKVIIRRLDSPLSRNPEKARLAGAGIGDQARYAFSFLGINKPAHEKSVMCKLVEAKRTSSKGLLSNNSTSESPNNNPLLKVLVRTKAGWKDLDLYLLDCQQPSSSL</sequence>
<feature type="region of interest" description="Disordered" evidence="2">
    <location>
        <begin position="443"/>
        <end position="485"/>
    </location>
</feature>
<dbReference type="PANTHER" id="PTHR37271">
    <property type="entry name" value="KARYOGAMY PROTEIN KAR9"/>
    <property type="match status" value="1"/>
</dbReference>
<dbReference type="Proteomes" id="UP000037035">
    <property type="component" value="Unassembled WGS sequence"/>
</dbReference>
<feature type="region of interest" description="Disordered" evidence="2">
    <location>
        <begin position="166"/>
        <end position="258"/>
    </location>
</feature>
<feature type="coiled-coil region" evidence="1">
    <location>
        <begin position="335"/>
        <end position="362"/>
    </location>
</feature>
<dbReference type="EMBL" id="LAVV01014049">
    <property type="protein sequence ID" value="KNZ45099.1"/>
    <property type="molecule type" value="Genomic_DNA"/>
</dbReference>
<dbReference type="GO" id="GO:0051293">
    <property type="term" value="P:establishment of spindle localization"/>
    <property type="evidence" value="ECO:0007669"/>
    <property type="project" value="TreeGrafter"/>
</dbReference>
<feature type="compositionally biased region" description="Low complexity" evidence="2">
    <location>
        <begin position="166"/>
        <end position="220"/>
    </location>
</feature>
<evidence type="ECO:0000256" key="2">
    <source>
        <dbReference type="SAM" id="MobiDB-lite"/>
    </source>
</evidence>
<evidence type="ECO:0000256" key="1">
    <source>
        <dbReference type="SAM" id="Coils"/>
    </source>
</evidence>
<feature type="compositionally biased region" description="Low complexity" evidence="2">
    <location>
        <begin position="913"/>
        <end position="922"/>
    </location>
</feature>
<feature type="region of interest" description="Disordered" evidence="2">
    <location>
        <begin position="116"/>
        <end position="138"/>
    </location>
</feature>
<gene>
    <name evidence="3" type="ORF">VP01_84g14</name>
</gene>